<gene>
    <name evidence="2" type="ORF">EJ08DRAFT_697365</name>
</gene>
<proteinExistence type="predicted"/>
<evidence type="ECO:0000313" key="2">
    <source>
        <dbReference type="EMBL" id="KAF2430340.1"/>
    </source>
</evidence>
<feature type="compositionally biased region" description="Acidic residues" evidence="1">
    <location>
        <begin position="257"/>
        <end position="267"/>
    </location>
</feature>
<comment type="caution">
    <text evidence="2">The sequence shown here is derived from an EMBL/GenBank/DDBJ whole genome shotgun (WGS) entry which is preliminary data.</text>
</comment>
<protein>
    <submittedName>
        <fullName evidence="2">Uncharacterized protein</fullName>
    </submittedName>
</protein>
<evidence type="ECO:0000313" key="3">
    <source>
        <dbReference type="Proteomes" id="UP000800235"/>
    </source>
</evidence>
<dbReference type="EMBL" id="MU007039">
    <property type="protein sequence ID" value="KAF2430340.1"/>
    <property type="molecule type" value="Genomic_DNA"/>
</dbReference>
<evidence type="ECO:0000256" key="1">
    <source>
        <dbReference type="SAM" id="MobiDB-lite"/>
    </source>
</evidence>
<accession>A0A9P4TY93</accession>
<organism evidence="2 3">
    <name type="scientific">Tothia fuscella</name>
    <dbReference type="NCBI Taxonomy" id="1048955"/>
    <lineage>
        <taxon>Eukaryota</taxon>
        <taxon>Fungi</taxon>
        <taxon>Dikarya</taxon>
        <taxon>Ascomycota</taxon>
        <taxon>Pezizomycotina</taxon>
        <taxon>Dothideomycetes</taxon>
        <taxon>Pleosporomycetidae</taxon>
        <taxon>Venturiales</taxon>
        <taxon>Cylindrosympodiaceae</taxon>
        <taxon>Tothia</taxon>
    </lineage>
</organism>
<feature type="region of interest" description="Disordered" evidence="1">
    <location>
        <begin position="240"/>
        <end position="277"/>
    </location>
</feature>
<dbReference type="AlphaFoldDB" id="A0A9P4TY93"/>
<sequence length="395" mass="43648">MARASFHIKDVQEKMSFTICLGPSNDKLVLVDDLFYPIGWYGSDESIIVGQVKVYIFECDVAASTLDQIDGAVPRVTNTEAKDCSRRARKAKTLGHPDPQAVLVGYLKTSRSLTGRIHQVHAWLGGTGFTILRRLAPLDEHGDFLALPPGTSPVGKWDYRRLPSLVGKDKFEMVSWVASQLRVKEPPEEKPSKAVQKPPVVACKPPPSGLLFRLDVKKGDLAVAHKSRVISRPSFRVTIRLPPHEVAEQNEGSSDSSGDESDSEDENSAPVTLDLPVFPGTMSVGEQIETLRAVIHNISPNLRRQHCPHVFTKLGTVSKNYKDMSAGILDPFKKPRRKHDQPSRRPFILFVEIEGVRMWAGGIDLVPASLVQRIVIGCTRSSGNPPIYGYDGMME</sequence>
<keyword evidence="3" id="KW-1185">Reference proteome</keyword>
<name>A0A9P4TY93_9PEZI</name>
<reference evidence="2" key="1">
    <citation type="journal article" date="2020" name="Stud. Mycol.">
        <title>101 Dothideomycetes genomes: a test case for predicting lifestyles and emergence of pathogens.</title>
        <authorList>
            <person name="Haridas S."/>
            <person name="Albert R."/>
            <person name="Binder M."/>
            <person name="Bloem J."/>
            <person name="Labutti K."/>
            <person name="Salamov A."/>
            <person name="Andreopoulos B."/>
            <person name="Baker S."/>
            <person name="Barry K."/>
            <person name="Bills G."/>
            <person name="Bluhm B."/>
            <person name="Cannon C."/>
            <person name="Castanera R."/>
            <person name="Culley D."/>
            <person name="Daum C."/>
            <person name="Ezra D."/>
            <person name="Gonzalez J."/>
            <person name="Henrissat B."/>
            <person name="Kuo A."/>
            <person name="Liang C."/>
            <person name="Lipzen A."/>
            <person name="Lutzoni F."/>
            <person name="Magnuson J."/>
            <person name="Mondo S."/>
            <person name="Nolan M."/>
            <person name="Ohm R."/>
            <person name="Pangilinan J."/>
            <person name="Park H.-J."/>
            <person name="Ramirez L."/>
            <person name="Alfaro M."/>
            <person name="Sun H."/>
            <person name="Tritt A."/>
            <person name="Yoshinaga Y."/>
            <person name="Zwiers L.-H."/>
            <person name="Turgeon B."/>
            <person name="Goodwin S."/>
            <person name="Spatafora J."/>
            <person name="Crous P."/>
            <person name="Grigoriev I."/>
        </authorList>
    </citation>
    <scope>NUCLEOTIDE SEQUENCE</scope>
    <source>
        <strain evidence="2">CBS 130266</strain>
    </source>
</reference>
<dbReference type="Proteomes" id="UP000800235">
    <property type="component" value="Unassembled WGS sequence"/>
</dbReference>